<proteinExistence type="predicted"/>
<dbReference type="AlphaFoldDB" id="A0A4Z2H673"/>
<feature type="region of interest" description="Disordered" evidence="1">
    <location>
        <begin position="62"/>
        <end position="109"/>
    </location>
</feature>
<protein>
    <submittedName>
        <fullName evidence="2">Uncharacterized protein</fullName>
    </submittedName>
</protein>
<name>A0A4Z2H673_9TELE</name>
<feature type="compositionally biased region" description="Basic and acidic residues" evidence="1">
    <location>
        <begin position="84"/>
        <end position="94"/>
    </location>
</feature>
<evidence type="ECO:0000313" key="2">
    <source>
        <dbReference type="EMBL" id="TNN61020.1"/>
    </source>
</evidence>
<keyword evidence="3" id="KW-1185">Reference proteome</keyword>
<comment type="caution">
    <text evidence="2">The sequence shown here is derived from an EMBL/GenBank/DDBJ whole genome shotgun (WGS) entry which is preliminary data.</text>
</comment>
<organism evidence="2 3">
    <name type="scientific">Liparis tanakae</name>
    <name type="common">Tanaka's snailfish</name>
    <dbReference type="NCBI Taxonomy" id="230148"/>
    <lineage>
        <taxon>Eukaryota</taxon>
        <taxon>Metazoa</taxon>
        <taxon>Chordata</taxon>
        <taxon>Craniata</taxon>
        <taxon>Vertebrata</taxon>
        <taxon>Euteleostomi</taxon>
        <taxon>Actinopterygii</taxon>
        <taxon>Neopterygii</taxon>
        <taxon>Teleostei</taxon>
        <taxon>Neoteleostei</taxon>
        <taxon>Acanthomorphata</taxon>
        <taxon>Eupercaria</taxon>
        <taxon>Perciformes</taxon>
        <taxon>Cottioidei</taxon>
        <taxon>Cottales</taxon>
        <taxon>Liparidae</taxon>
        <taxon>Liparis</taxon>
    </lineage>
</organism>
<evidence type="ECO:0000256" key="1">
    <source>
        <dbReference type="SAM" id="MobiDB-lite"/>
    </source>
</evidence>
<reference evidence="2 3" key="1">
    <citation type="submission" date="2019-03" db="EMBL/GenBank/DDBJ databases">
        <title>First draft genome of Liparis tanakae, snailfish: a comprehensive survey of snailfish specific genes.</title>
        <authorList>
            <person name="Kim W."/>
            <person name="Song I."/>
            <person name="Jeong J.-H."/>
            <person name="Kim D."/>
            <person name="Kim S."/>
            <person name="Ryu S."/>
            <person name="Song J.Y."/>
            <person name="Lee S.K."/>
        </authorList>
    </citation>
    <scope>NUCLEOTIDE SEQUENCE [LARGE SCALE GENOMIC DNA]</scope>
    <source>
        <tissue evidence="2">Muscle</tissue>
    </source>
</reference>
<sequence>METLAYRFSPGENDASLALIAKRPRRISIRLGGEIGRRERQWLVMGSNSSLSLGQMHRKLPSKFSHRASPHSAGLISHSSTSERGGRGGREVRGIGRRLGGVPSRRRYA</sequence>
<evidence type="ECO:0000313" key="3">
    <source>
        <dbReference type="Proteomes" id="UP000314294"/>
    </source>
</evidence>
<dbReference type="EMBL" id="SRLO01000323">
    <property type="protein sequence ID" value="TNN61020.1"/>
    <property type="molecule type" value="Genomic_DNA"/>
</dbReference>
<gene>
    <name evidence="2" type="ORF">EYF80_028798</name>
</gene>
<dbReference type="Proteomes" id="UP000314294">
    <property type="component" value="Unassembled WGS sequence"/>
</dbReference>
<accession>A0A4Z2H673</accession>